<keyword evidence="3 8" id="KW-0812">Transmembrane</keyword>
<evidence type="ECO:0000313" key="10">
    <source>
        <dbReference type="Proteomes" id="UP000504634"/>
    </source>
</evidence>
<keyword evidence="6" id="KW-0675">Receptor</keyword>
<dbReference type="AlphaFoldDB" id="A0A6J2T4V0"/>
<dbReference type="RefSeq" id="XP_030371049.1">
    <property type="nucleotide sequence ID" value="XM_030515189.1"/>
</dbReference>
<evidence type="ECO:0000313" key="11">
    <source>
        <dbReference type="RefSeq" id="XP_030371049.1"/>
    </source>
</evidence>
<dbReference type="FunFam" id="3.40.190.10:FF:000289">
    <property type="entry name" value="Ionotropic receptor 10a"/>
    <property type="match status" value="1"/>
</dbReference>
<dbReference type="Proteomes" id="UP000504634">
    <property type="component" value="Unplaced"/>
</dbReference>
<keyword evidence="2" id="KW-1003">Cell membrane</keyword>
<evidence type="ECO:0000256" key="4">
    <source>
        <dbReference type="ARBA" id="ARBA00022989"/>
    </source>
</evidence>
<reference evidence="11" key="1">
    <citation type="submission" date="2025-08" db="UniProtKB">
        <authorList>
            <consortium name="RefSeq"/>
        </authorList>
    </citation>
    <scope>IDENTIFICATION</scope>
    <source>
        <strain evidence="11">11010-0011.00</strain>
        <tissue evidence="11">Whole body</tissue>
    </source>
</reference>
<evidence type="ECO:0000256" key="6">
    <source>
        <dbReference type="ARBA" id="ARBA00023170"/>
    </source>
</evidence>
<accession>A0A6J2T4V0</accession>
<keyword evidence="9" id="KW-0732">Signal</keyword>
<name>A0A6J2T4V0_DROLE</name>
<dbReference type="PANTHER" id="PTHR42643">
    <property type="entry name" value="IONOTROPIC RECEPTOR 20A-RELATED"/>
    <property type="match status" value="1"/>
</dbReference>
<dbReference type="OrthoDB" id="8195814at2759"/>
<dbReference type="CTD" id="43753"/>
<evidence type="ECO:0000256" key="2">
    <source>
        <dbReference type="ARBA" id="ARBA00022475"/>
    </source>
</evidence>
<dbReference type="GO" id="GO:0005886">
    <property type="term" value="C:plasma membrane"/>
    <property type="evidence" value="ECO:0007669"/>
    <property type="project" value="UniProtKB-SubCell"/>
</dbReference>
<feature type="transmembrane region" description="Helical" evidence="8">
    <location>
        <begin position="390"/>
        <end position="416"/>
    </location>
</feature>
<evidence type="ECO:0000256" key="3">
    <source>
        <dbReference type="ARBA" id="ARBA00022692"/>
    </source>
</evidence>
<comment type="subcellular location">
    <subcellularLocation>
        <location evidence="1">Cell membrane</location>
        <topology evidence="1">Multi-pass membrane protein</topology>
    </subcellularLocation>
</comment>
<organism evidence="10 11">
    <name type="scientific">Drosophila lebanonensis</name>
    <name type="common">Fruit fly</name>
    <name type="synonym">Scaptodrosophila lebanonensis</name>
    <dbReference type="NCBI Taxonomy" id="7225"/>
    <lineage>
        <taxon>Eukaryota</taxon>
        <taxon>Metazoa</taxon>
        <taxon>Ecdysozoa</taxon>
        <taxon>Arthropoda</taxon>
        <taxon>Hexapoda</taxon>
        <taxon>Insecta</taxon>
        <taxon>Pterygota</taxon>
        <taxon>Neoptera</taxon>
        <taxon>Endopterygota</taxon>
        <taxon>Diptera</taxon>
        <taxon>Brachycera</taxon>
        <taxon>Muscomorpha</taxon>
        <taxon>Ephydroidea</taxon>
        <taxon>Drosophilidae</taxon>
        <taxon>Scaptodrosophila</taxon>
    </lineage>
</organism>
<evidence type="ECO:0000256" key="8">
    <source>
        <dbReference type="SAM" id="Phobius"/>
    </source>
</evidence>
<dbReference type="GeneID" id="115621523"/>
<dbReference type="Gene3D" id="3.40.190.10">
    <property type="entry name" value="Periplasmic binding protein-like II"/>
    <property type="match status" value="1"/>
</dbReference>
<feature type="transmembrane region" description="Helical" evidence="8">
    <location>
        <begin position="585"/>
        <end position="607"/>
    </location>
</feature>
<keyword evidence="10" id="KW-1185">Reference proteome</keyword>
<feature type="chain" id="PRO_5026820347" evidence="9">
    <location>
        <begin position="23"/>
        <end position="612"/>
    </location>
</feature>
<dbReference type="PANTHER" id="PTHR42643:SF38">
    <property type="entry name" value="IONOTROPIC RECEPTOR 100A"/>
    <property type="match status" value="1"/>
</dbReference>
<sequence>MWSRSSLWLIVFTLAAAVSVEAKVTIEDIIRNSDNDSWDSEFDNAFAPILGRFGSDVLELHVHSLRDCGHMFVQFLLRQPYCTIVLSLFGKGVASQARHHFWLFTNLAQMRQSLPQFVNYGGVYILALELFDTTDDDLLQFMLKVWQQHGHNRIYYVLPEARILLYNPFKHIIMLADEPDAYARIFRNLYGQSLRCYIFDSVYSAVYGDAEAKRVLSVSGADAKLASVVAARMNFTLNYLWPDDEFFGGRLDNGSFSGAIGRVHRHELDIVFAGFFIKDYLTRGIEFSSAVYMDELCLFVQKAKRIPQSILPLFAVRLDVWLCFLLVGPVCAFVWICIRRLNLELNIESIVGVGQDQKNFRSTVVRIFIDTLVVWVRVNVGQFPPFYSERIFLASLCLVSVIFGALLESSLATVYIRPLYYRDINTLMELDESQQPIYIKHPAFRDDLFVGHDSAVYKSLHAKMLLVGEGEDRLISMVANRGGFSGVTRAGSLMLSDIRYIMTNRIHKIPECPKNYHIAYVLQRHSPYLDMVNTVVLRACAAGLIELWTGEMKERAKWSIHKFPEYLAALGVGNWKVLKLTDVQLAFYALALGCVLAALVCSTELLWNHWRK</sequence>
<evidence type="ECO:0000256" key="5">
    <source>
        <dbReference type="ARBA" id="ARBA00023136"/>
    </source>
</evidence>
<dbReference type="InterPro" id="IPR052192">
    <property type="entry name" value="Insect_Ionotropic_Sensory_Rcpt"/>
</dbReference>
<feature type="signal peptide" evidence="9">
    <location>
        <begin position="1"/>
        <end position="22"/>
    </location>
</feature>
<proteinExistence type="predicted"/>
<gene>
    <name evidence="11" type="primary">LOC115621523</name>
</gene>
<evidence type="ECO:0000256" key="9">
    <source>
        <dbReference type="SAM" id="SignalP"/>
    </source>
</evidence>
<keyword evidence="7" id="KW-0325">Glycoprotein</keyword>
<evidence type="ECO:0000256" key="1">
    <source>
        <dbReference type="ARBA" id="ARBA00004651"/>
    </source>
</evidence>
<feature type="transmembrane region" description="Helical" evidence="8">
    <location>
        <begin position="318"/>
        <end position="338"/>
    </location>
</feature>
<evidence type="ECO:0000256" key="7">
    <source>
        <dbReference type="ARBA" id="ARBA00023180"/>
    </source>
</evidence>
<keyword evidence="5 8" id="KW-0472">Membrane</keyword>
<keyword evidence="4 8" id="KW-1133">Transmembrane helix</keyword>
<protein>
    <submittedName>
        <fullName evidence="11">Uncharacterized protein LOC115621523</fullName>
    </submittedName>
</protein>
<dbReference type="SUPFAM" id="SSF53850">
    <property type="entry name" value="Periplasmic binding protein-like II"/>
    <property type="match status" value="1"/>
</dbReference>
<feature type="transmembrane region" description="Helical" evidence="8">
    <location>
        <begin position="359"/>
        <end position="378"/>
    </location>
</feature>